<accession>A0AAE1SYU7</accession>
<organism evidence="2 3">
    <name type="scientific">Anisodus tanguticus</name>
    <dbReference type="NCBI Taxonomy" id="243964"/>
    <lineage>
        <taxon>Eukaryota</taxon>
        <taxon>Viridiplantae</taxon>
        <taxon>Streptophyta</taxon>
        <taxon>Embryophyta</taxon>
        <taxon>Tracheophyta</taxon>
        <taxon>Spermatophyta</taxon>
        <taxon>Magnoliopsida</taxon>
        <taxon>eudicotyledons</taxon>
        <taxon>Gunneridae</taxon>
        <taxon>Pentapetalae</taxon>
        <taxon>asterids</taxon>
        <taxon>lamiids</taxon>
        <taxon>Solanales</taxon>
        <taxon>Solanaceae</taxon>
        <taxon>Solanoideae</taxon>
        <taxon>Hyoscyameae</taxon>
        <taxon>Anisodus</taxon>
    </lineage>
</organism>
<sequence>MGKVGVTDKSSSRRASQLNSLTTLLIHRYSASAEESEIDVCFLDFQEMGDEVTTYRSSGIRTTSPIRSSKDGLVEKNRSCQGEVTTRNAAIQ</sequence>
<protein>
    <submittedName>
        <fullName evidence="2">Uncharacterized protein</fullName>
    </submittedName>
</protein>
<reference evidence="2" key="1">
    <citation type="submission" date="2023-12" db="EMBL/GenBank/DDBJ databases">
        <title>Genome assembly of Anisodus tanguticus.</title>
        <authorList>
            <person name="Wang Y.-J."/>
        </authorList>
    </citation>
    <scope>NUCLEOTIDE SEQUENCE</scope>
    <source>
        <strain evidence="2">KB-2021</strain>
        <tissue evidence="2">Leaf</tissue>
    </source>
</reference>
<dbReference type="Proteomes" id="UP001291623">
    <property type="component" value="Unassembled WGS sequence"/>
</dbReference>
<gene>
    <name evidence="2" type="ORF">RND71_000103</name>
</gene>
<feature type="region of interest" description="Disordered" evidence="1">
    <location>
        <begin position="59"/>
        <end position="92"/>
    </location>
</feature>
<evidence type="ECO:0000313" key="2">
    <source>
        <dbReference type="EMBL" id="KAK4378241.1"/>
    </source>
</evidence>
<evidence type="ECO:0000256" key="1">
    <source>
        <dbReference type="SAM" id="MobiDB-lite"/>
    </source>
</evidence>
<keyword evidence="3" id="KW-1185">Reference proteome</keyword>
<feature type="compositionally biased region" description="Basic and acidic residues" evidence="1">
    <location>
        <begin position="68"/>
        <end position="78"/>
    </location>
</feature>
<dbReference type="AlphaFoldDB" id="A0AAE1SYU7"/>
<feature type="compositionally biased region" description="Polar residues" evidence="1">
    <location>
        <begin position="79"/>
        <end position="92"/>
    </location>
</feature>
<name>A0AAE1SYU7_9SOLA</name>
<evidence type="ECO:0000313" key="3">
    <source>
        <dbReference type="Proteomes" id="UP001291623"/>
    </source>
</evidence>
<dbReference type="EMBL" id="JAVYJV010000001">
    <property type="protein sequence ID" value="KAK4378241.1"/>
    <property type="molecule type" value="Genomic_DNA"/>
</dbReference>
<proteinExistence type="predicted"/>
<comment type="caution">
    <text evidence="2">The sequence shown here is derived from an EMBL/GenBank/DDBJ whole genome shotgun (WGS) entry which is preliminary data.</text>
</comment>